<evidence type="ECO:0000313" key="1">
    <source>
        <dbReference type="EMBL" id="MED6287930.1"/>
    </source>
</evidence>
<name>A0ABU7EL80_9TELE</name>
<proteinExistence type="predicted"/>
<accession>A0ABU7EL80</accession>
<gene>
    <name evidence="1" type="ORF">CHARACLAT_021398</name>
</gene>
<dbReference type="Proteomes" id="UP001352852">
    <property type="component" value="Unassembled WGS sequence"/>
</dbReference>
<reference evidence="1 2" key="1">
    <citation type="submission" date="2021-06" db="EMBL/GenBank/DDBJ databases">
        <authorList>
            <person name="Palmer J.M."/>
        </authorList>
    </citation>
    <scope>NUCLEOTIDE SEQUENCE [LARGE SCALE GENOMIC DNA]</scope>
    <source>
        <strain evidence="1 2">CL_MEX2019</strain>
        <tissue evidence="1">Muscle</tissue>
    </source>
</reference>
<feature type="non-terminal residue" evidence="1">
    <location>
        <position position="1"/>
    </location>
</feature>
<dbReference type="EMBL" id="JAHUTJ010059467">
    <property type="protein sequence ID" value="MED6287930.1"/>
    <property type="molecule type" value="Genomic_DNA"/>
</dbReference>
<protein>
    <submittedName>
        <fullName evidence="1">Uncharacterized protein</fullName>
    </submittedName>
</protein>
<organism evidence="1 2">
    <name type="scientific">Characodon lateralis</name>
    <dbReference type="NCBI Taxonomy" id="208331"/>
    <lineage>
        <taxon>Eukaryota</taxon>
        <taxon>Metazoa</taxon>
        <taxon>Chordata</taxon>
        <taxon>Craniata</taxon>
        <taxon>Vertebrata</taxon>
        <taxon>Euteleostomi</taxon>
        <taxon>Actinopterygii</taxon>
        <taxon>Neopterygii</taxon>
        <taxon>Teleostei</taxon>
        <taxon>Neoteleostei</taxon>
        <taxon>Acanthomorphata</taxon>
        <taxon>Ovalentaria</taxon>
        <taxon>Atherinomorphae</taxon>
        <taxon>Cyprinodontiformes</taxon>
        <taxon>Goodeidae</taxon>
        <taxon>Characodon</taxon>
    </lineage>
</organism>
<comment type="caution">
    <text evidence="1">The sequence shown here is derived from an EMBL/GenBank/DDBJ whole genome shotgun (WGS) entry which is preliminary data.</text>
</comment>
<keyword evidence="2" id="KW-1185">Reference proteome</keyword>
<sequence length="92" mass="10307">EYKKAELSALQCLSVCLCGDFKSKPQSSCNFQPWLKVSALHPANVKVPKLPNSAPVSPLSLAPNHSPSSKLIFISIWCLQPWFHFHYSLLKK</sequence>
<evidence type="ECO:0000313" key="2">
    <source>
        <dbReference type="Proteomes" id="UP001352852"/>
    </source>
</evidence>